<dbReference type="Proteomes" id="UP000244523">
    <property type="component" value="Unassembled WGS sequence"/>
</dbReference>
<evidence type="ECO:0008006" key="3">
    <source>
        <dbReference type="Google" id="ProtNLM"/>
    </source>
</evidence>
<dbReference type="OrthoDB" id="7638956at2"/>
<comment type="caution">
    <text evidence="1">The sequence shown here is derived from an EMBL/GenBank/DDBJ whole genome shotgun (WGS) entry which is preliminary data.</text>
</comment>
<dbReference type="RefSeq" id="WP_108385507.1">
    <property type="nucleotide sequence ID" value="NZ_QBUD01000002.1"/>
</dbReference>
<gene>
    <name evidence="1" type="ORF">C8N45_102397</name>
</gene>
<evidence type="ECO:0000313" key="1">
    <source>
        <dbReference type="EMBL" id="PUB17385.1"/>
    </source>
</evidence>
<accession>A0A2T6KME0</accession>
<evidence type="ECO:0000313" key="2">
    <source>
        <dbReference type="Proteomes" id="UP000244523"/>
    </source>
</evidence>
<dbReference type="EMBL" id="QBUD01000002">
    <property type="protein sequence ID" value="PUB17385.1"/>
    <property type="molecule type" value="Genomic_DNA"/>
</dbReference>
<organism evidence="1 2">
    <name type="scientific">Yoonia sediminilitoris</name>
    <dbReference type="NCBI Taxonomy" id="1286148"/>
    <lineage>
        <taxon>Bacteria</taxon>
        <taxon>Pseudomonadati</taxon>
        <taxon>Pseudomonadota</taxon>
        <taxon>Alphaproteobacteria</taxon>
        <taxon>Rhodobacterales</taxon>
        <taxon>Paracoccaceae</taxon>
        <taxon>Yoonia</taxon>
    </lineage>
</organism>
<dbReference type="PROSITE" id="PS51257">
    <property type="entry name" value="PROKAR_LIPOPROTEIN"/>
    <property type="match status" value="1"/>
</dbReference>
<name>A0A2T6KME0_9RHOB</name>
<protein>
    <recommendedName>
        <fullName evidence="3">Transferrin-binding protein B C-lobe/N-lobe beta barrel domain-containing protein</fullName>
    </recommendedName>
</protein>
<sequence length="319" mass="33365">MRIARAFIVAAMAISLGSCDTVQSVVDSTIEAAQATPALELIGLGPELPCDVDRYDARRLSGTYYRVADGSVGGEVLFVTGRLDLFTRSSPRSIILDDSSVWPISEGADGALSTFWGSTASPIRSLKDGTDLPLAYTLSYRANAVDYTGPMVVGIPPRQEEIPKTGTSIMSGLVELSQTTFSETGAPSISKATGRFELRIGYRSGRATFTLENIASTQGAPLSFAKLTWNRLALCGARLVSSGQGLVRKTDRDGKLLPLFGPDADPAAGALQFQSSMFAGDTRPGPPGGVGGIFTLESDASALTGVFLSQNVINPGGAS</sequence>
<dbReference type="AlphaFoldDB" id="A0A2T6KME0"/>
<proteinExistence type="predicted"/>
<keyword evidence="2" id="KW-1185">Reference proteome</keyword>
<reference evidence="1 2" key="1">
    <citation type="submission" date="2018-04" db="EMBL/GenBank/DDBJ databases">
        <title>Genomic Encyclopedia of Archaeal and Bacterial Type Strains, Phase II (KMG-II): from individual species to whole genera.</title>
        <authorList>
            <person name="Goeker M."/>
        </authorList>
    </citation>
    <scope>NUCLEOTIDE SEQUENCE [LARGE SCALE GENOMIC DNA]</scope>
    <source>
        <strain evidence="1 2">DSM 29955</strain>
    </source>
</reference>